<evidence type="ECO:0000313" key="2">
    <source>
        <dbReference type="Proteomes" id="UP000008370"/>
    </source>
</evidence>
<dbReference type="RefSeq" id="XP_007398602.1">
    <property type="nucleotide sequence ID" value="XM_007398540.1"/>
</dbReference>
<sequence length="347" mass="38569">MSSPAITLPTETIYDIVLIVVIQYIDDLVLGPLSLCAKTEKGETKEVNSSLGSVDLDLELTSENPVLPFLVVSLQFRHVTLEVLSQNLGIPLQKEGIWRLEGKPWAKIYPVRKFWADSEDLDLSTLSETTVIDHYGDSDVLAVYVLLHVTRKVVETIQRGNRSFHLSDNRRQLPDINAFGTIVDKLHGHYMLCPRVFQLLMQPSLQGCTTRSLITQTYDGPLTMLTAQFFQYSMQLLLGTVSEAEATLSSMASLIRSVKRDDEAILARWKLTVPLSQAIGASRLTSWYKVLNGLSGHNSSGQTTEIAGEARQLRDVFLGRLKEMGISPALVALEVQDQLTQLSLEGL</sequence>
<dbReference type="AlphaFoldDB" id="K5UQX9"/>
<protein>
    <submittedName>
        <fullName evidence="1">Uncharacterized protein</fullName>
    </submittedName>
</protein>
<proteinExistence type="predicted"/>
<name>K5UQX9_PHACS</name>
<dbReference type="EMBL" id="JH930475">
    <property type="protein sequence ID" value="EKM52246.1"/>
    <property type="molecule type" value="Genomic_DNA"/>
</dbReference>
<dbReference type="GeneID" id="18910351"/>
<keyword evidence="2" id="KW-1185">Reference proteome</keyword>
<organism evidence="1 2">
    <name type="scientific">Phanerochaete carnosa (strain HHB-10118-sp)</name>
    <name type="common">White-rot fungus</name>
    <name type="synonym">Peniophora carnosa</name>
    <dbReference type="NCBI Taxonomy" id="650164"/>
    <lineage>
        <taxon>Eukaryota</taxon>
        <taxon>Fungi</taxon>
        <taxon>Dikarya</taxon>
        <taxon>Basidiomycota</taxon>
        <taxon>Agaricomycotina</taxon>
        <taxon>Agaricomycetes</taxon>
        <taxon>Polyporales</taxon>
        <taxon>Phanerochaetaceae</taxon>
        <taxon>Phanerochaete</taxon>
    </lineage>
</organism>
<dbReference type="InParanoid" id="K5UQX9"/>
<evidence type="ECO:0000313" key="1">
    <source>
        <dbReference type="EMBL" id="EKM52246.1"/>
    </source>
</evidence>
<accession>K5UQX9</accession>
<dbReference type="Proteomes" id="UP000008370">
    <property type="component" value="Unassembled WGS sequence"/>
</dbReference>
<reference evidence="1 2" key="1">
    <citation type="journal article" date="2012" name="BMC Genomics">
        <title>Comparative genomics of the white-rot fungi, Phanerochaete carnosa and P. chrysosporium, to elucidate the genetic basis of the distinct wood types they colonize.</title>
        <authorList>
            <person name="Suzuki H."/>
            <person name="MacDonald J."/>
            <person name="Syed K."/>
            <person name="Salamov A."/>
            <person name="Hori C."/>
            <person name="Aerts A."/>
            <person name="Henrissat B."/>
            <person name="Wiebenga A."/>
            <person name="vanKuyk P.A."/>
            <person name="Barry K."/>
            <person name="Lindquist E."/>
            <person name="LaButti K."/>
            <person name="Lapidus A."/>
            <person name="Lucas S."/>
            <person name="Coutinho P."/>
            <person name="Gong Y."/>
            <person name="Samejima M."/>
            <person name="Mahadevan R."/>
            <person name="Abou-Zaid M."/>
            <person name="de Vries R.P."/>
            <person name="Igarashi K."/>
            <person name="Yadav J.S."/>
            <person name="Grigoriev I.V."/>
            <person name="Master E.R."/>
        </authorList>
    </citation>
    <scope>NUCLEOTIDE SEQUENCE [LARGE SCALE GENOMIC DNA]</scope>
    <source>
        <strain evidence="1 2">HHB-10118-sp</strain>
    </source>
</reference>
<gene>
    <name evidence="1" type="ORF">PHACADRAFT_186428</name>
</gene>
<dbReference type="KEGG" id="pco:PHACADRAFT_186428"/>
<dbReference type="HOGENOM" id="CLU_834466_0_0_1"/>
<dbReference type="OrthoDB" id="2802668at2759"/>